<dbReference type="SUPFAM" id="SSF55464">
    <property type="entry name" value="Origin of replication-binding domain, RBD-like"/>
    <property type="match status" value="1"/>
</dbReference>
<feature type="region of interest" description="Disordered" evidence="1">
    <location>
        <begin position="1556"/>
        <end position="1630"/>
    </location>
</feature>
<evidence type="ECO:0000256" key="1">
    <source>
        <dbReference type="SAM" id="MobiDB-lite"/>
    </source>
</evidence>
<dbReference type="CDD" id="cd18809">
    <property type="entry name" value="SF1_C_RecD"/>
    <property type="match status" value="1"/>
</dbReference>
<keyword evidence="4" id="KW-1185">Reference proteome</keyword>
<evidence type="ECO:0000313" key="3">
    <source>
        <dbReference type="EMBL" id="MBB6037725.1"/>
    </source>
</evidence>
<evidence type="ECO:0000259" key="2">
    <source>
        <dbReference type="SMART" id="SM00382"/>
    </source>
</evidence>
<proteinExistence type="predicted"/>
<dbReference type="Pfam" id="PF08751">
    <property type="entry name" value="TrwC"/>
    <property type="match status" value="1"/>
</dbReference>
<gene>
    <name evidence="3" type="ORF">HNR73_005603</name>
</gene>
<dbReference type="InterPro" id="IPR003593">
    <property type="entry name" value="AAA+_ATPase"/>
</dbReference>
<protein>
    <submittedName>
        <fullName evidence="3">Conjugative relaxase-like TrwC/TraI family protein</fullName>
    </submittedName>
</protein>
<feature type="domain" description="AAA+ ATPase" evidence="2">
    <location>
        <begin position="578"/>
        <end position="710"/>
    </location>
</feature>
<dbReference type="RefSeq" id="WP_184790535.1">
    <property type="nucleotide sequence ID" value="NZ_BONT01000054.1"/>
</dbReference>
<dbReference type="Gene3D" id="3.40.50.300">
    <property type="entry name" value="P-loop containing nucleotide triphosphate hydrolases"/>
    <property type="match status" value="2"/>
</dbReference>
<comment type="caution">
    <text evidence="3">The sequence shown here is derived from an EMBL/GenBank/DDBJ whole genome shotgun (WGS) entry which is preliminary data.</text>
</comment>
<dbReference type="EMBL" id="JACHGT010000013">
    <property type="protein sequence ID" value="MBB6037725.1"/>
    <property type="molecule type" value="Genomic_DNA"/>
</dbReference>
<reference evidence="3 4" key="1">
    <citation type="submission" date="2020-08" db="EMBL/GenBank/DDBJ databases">
        <title>Genomic Encyclopedia of Type Strains, Phase IV (KMG-IV): sequencing the most valuable type-strain genomes for metagenomic binning, comparative biology and taxonomic classification.</title>
        <authorList>
            <person name="Goeker M."/>
        </authorList>
    </citation>
    <scope>NUCLEOTIDE SEQUENCE [LARGE SCALE GENOMIC DNA]</scope>
    <source>
        <strain evidence="3 4">YIM 65646</strain>
    </source>
</reference>
<organism evidence="3 4">
    <name type="scientific">Phytomonospora endophytica</name>
    <dbReference type="NCBI Taxonomy" id="714109"/>
    <lineage>
        <taxon>Bacteria</taxon>
        <taxon>Bacillati</taxon>
        <taxon>Actinomycetota</taxon>
        <taxon>Actinomycetes</taxon>
        <taxon>Micromonosporales</taxon>
        <taxon>Micromonosporaceae</taxon>
        <taxon>Phytomonospora</taxon>
    </lineage>
</organism>
<evidence type="ECO:0000313" key="4">
    <source>
        <dbReference type="Proteomes" id="UP000548476"/>
    </source>
</evidence>
<dbReference type="Gene3D" id="2.30.30.940">
    <property type="match status" value="1"/>
</dbReference>
<dbReference type="SUPFAM" id="SSF52540">
    <property type="entry name" value="P-loop containing nucleoside triphosphate hydrolases"/>
    <property type="match status" value="2"/>
</dbReference>
<sequence>MHKLTAGDGYTYLTRHVAGGDVPRLRGQDAADYYTARGNPPGMWLGSAVHLLGVDGTVTEAQMKALFGSGMHPNADAMIRAYLAEHLHAGLSKAHRAKVLEDARKAATLGATFAVYKSPENYEQRVAMRLEQIAEQTGRAPTAADEAWVRRQEAGTSRAGVAGYDLVFTPVKSASILWGLHPDAAVRKAIGEAHAAAVASSLALVEEHAAFTRTGKAGIAQVDSCGLIAASFDHFDNRNGDPNLHTHIVVANKVRVNDGQDEVKGERWRTLDARALYRITVAASEHYSTSFQQQMTRRLGAVFEQRGDTLGLRSPVMEVAGVPTEAIWLFSSRREQLTERLAELLQEYRTQHGHTAPANVRHALARRANLETREAKKQPRSLREMQAQWRDQAVTAFGPEVLDHIAAAIPTTVRHGAAEAVAVDVDQVAARVVAEVAEYRSTWTEANLHAHTERVLRTQPGLALTPRAHRALAAQIVRAAASPAHSISLAAPTLAMEPEGLRRADGESVFAEHGAGRYTSRLILDAEERLVAAAKTPTTKALTAEWTTGALDGIEAEAGTEMDAGQRHLVEVFATDGRFLVAGLGPAGAGKTTAMRAYTQLVQRAGRRVIPLATSTTAAAALGKELDTPADSVHKFLHEHCRGTHAAQLAAGEPVPEDKAVYRVRSGDVILVDEAGMAGTLNLDRICAIAHTHGATVRLLGDHRQLGAVESGGALALICNEAGAVELTTLHRFTDPGEAEASLKLRIGDTAGLDYHQSHGRITGGEHDAMIDAVYTAWHSDMRAGKTTIMLAAAAQDVTALSARARADRVAAGLVQPGGPALRDGNEAGMGDWIVTRDNDRRLSLNGGKDFVRNGDLWRILHVTDTGGLVVEHLGHQGCITLPAAYVDASVELAYAATVMRAQGTTVDTVHALITPQMRRENLYVAATRGRDGVWFYTVTHHRPDHVNALDASRRDPHARTPREILDAVVSRAGNEQSATETIRATQDDAVSLATLVPQYIHALTEATTETYRTIAGTVLGPEVATAVTGDEAFGALVNALNRGGAVGWQPQQLLAEAARSGPLRGHDHPAALLAGRANALVRDLIPPAPLSQPTAADAARYARLIRGAHTRLALAPDAALTPPIALTAGDPANRAQYASVPKQRLDTIAETVAAHLGLSVEQVVRHRAWPHLAATLTSRSETTRLVEAYRGTHDLTSLARTTRALHRHDPNTPVRIPNALRHQHHTTIALDPEHAEDVRTSRYWPALAKALSAAEKTGIDPVEALRRATANHRPDRAFDPALDLATGVHRQAHLHSTGITSDPTETWRQIAWMLKAHTEHGGNPTDVAYRVRTTRDLTELRDHIAAHATHPSHTDLPAWIPATPNSALHEHWRAHLTDSATAINDRISHLTDTVLATHPAWASALGQAPTDPVARRTWQECVGVIAAYRDQFQITSNDPAHPLGAYPEQGRTGHGAYLHATTALIHAHALTTATVPPQGGPNPPTGLGANTNDRIRHHLTATIYRSLPGAEQNQIAAAVQDRFGAAWIQAAPTTEAVTDPAYGPQLLAALTEQGHLAQHAPAPRTAIPYPIQPRQKPRTAPIPDSQTRSPQVFPAPVRPSPPAPSAPATGYDPALELPTPTQPQPRLRP</sequence>
<feature type="compositionally biased region" description="Pro residues" evidence="1">
    <location>
        <begin position="1597"/>
        <end position="1606"/>
    </location>
</feature>
<dbReference type="Proteomes" id="UP000548476">
    <property type="component" value="Unassembled WGS sequence"/>
</dbReference>
<dbReference type="Pfam" id="PF13604">
    <property type="entry name" value="AAA_30"/>
    <property type="match status" value="1"/>
</dbReference>
<dbReference type="NCBIfam" id="NF041492">
    <property type="entry name" value="MobF"/>
    <property type="match status" value="1"/>
</dbReference>
<dbReference type="InterPro" id="IPR014862">
    <property type="entry name" value="TrwC"/>
</dbReference>
<dbReference type="InterPro" id="IPR027417">
    <property type="entry name" value="P-loop_NTPase"/>
</dbReference>
<accession>A0A841FNR1</accession>
<dbReference type="SMART" id="SM00382">
    <property type="entry name" value="AAA"/>
    <property type="match status" value="1"/>
</dbReference>
<name>A0A841FNR1_9ACTN</name>